<accession>A0A1Q9CFL1</accession>
<keyword evidence="3" id="KW-1185">Reference proteome</keyword>
<evidence type="ECO:0000313" key="2">
    <source>
        <dbReference type="EMBL" id="OLP81714.1"/>
    </source>
</evidence>
<gene>
    <name evidence="2" type="ORF">AK812_SmicGene37718</name>
</gene>
<dbReference type="OrthoDB" id="411698at2759"/>
<name>A0A1Q9CFL1_SYMMI</name>
<feature type="region of interest" description="Disordered" evidence="1">
    <location>
        <begin position="162"/>
        <end position="205"/>
    </location>
</feature>
<evidence type="ECO:0000313" key="3">
    <source>
        <dbReference type="Proteomes" id="UP000186817"/>
    </source>
</evidence>
<feature type="region of interest" description="Disordered" evidence="1">
    <location>
        <begin position="79"/>
        <end position="99"/>
    </location>
</feature>
<organism evidence="2 3">
    <name type="scientific">Symbiodinium microadriaticum</name>
    <name type="common">Dinoflagellate</name>
    <name type="synonym">Zooxanthella microadriatica</name>
    <dbReference type="NCBI Taxonomy" id="2951"/>
    <lineage>
        <taxon>Eukaryota</taxon>
        <taxon>Sar</taxon>
        <taxon>Alveolata</taxon>
        <taxon>Dinophyceae</taxon>
        <taxon>Suessiales</taxon>
        <taxon>Symbiodiniaceae</taxon>
        <taxon>Symbiodinium</taxon>
    </lineage>
</organism>
<feature type="non-terminal residue" evidence="2">
    <location>
        <position position="1"/>
    </location>
</feature>
<proteinExistence type="predicted"/>
<dbReference type="Proteomes" id="UP000186817">
    <property type="component" value="Unassembled WGS sequence"/>
</dbReference>
<reference evidence="2 3" key="1">
    <citation type="submission" date="2016-02" db="EMBL/GenBank/DDBJ databases">
        <title>Genome analysis of coral dinoflagellate symbionts highlights evolutionary adaptations to a symbiotic lifestyle.</title>
        <authorList>
            <person name="Aranda M."/>
            <person name="Li Y."/>
            <person name="Liew Y.J."/>
            <person name="Baumgarten S."/>
            <person name="Simakov O."/>
            <person name="Wilson M."/>
            <person name="Piel J."/>
            <person name="Ashoor H."/>
            <person name="Bougouffa S."/>
            <person name="Bajic V.B."/>
            <person name="Ryu T."/>
            <person name="Ravasi T."/>
            <person name="Bayer T."/>
            <person name="Micklem G."/>
            <person name="Kim H."/>
            <person name="Bhak J."/>
            <person name="Lajeunesse T.C."/>
            <person name="Voolstra C.R."/>
        </authorList>
    </citation>
    <scope>NUCLEOTIDE SEQUENCE [LARGE SCALE GENOMIC DNA]</scope>
    <source>
        <strain evidence="2 3">CCMP2467</strain>
    </source>
</reference>
<protein>
    <submittedName>
        <fullName evidence="2">Uncharacterized protein</fullName>
    </submittedName>
</protein>
<comment type="caution">
    <text evidence="2">The sequence shown here is derived from an EMBL/GenBank/DDBJ whole genome shotgun (WGS) entry which is preliminary data.</text>
</comment>
<sequence length="842" mass="94615">VEFKWLDEKEILSMFGDTLEIRSKIECFVKKAPARTAGALEIPSQKVSLVFSCDSSAEAMASVPDRTAIERRIQELRGYIDSASETETPPAKKPKEKEKSLTVDAGWYTEQEMKEKLNYDAKIVDFTAKNVATLQRKWKYDESIIQHWVETKWSGQIVHKDHEKSTHEEAGEPVAEMPKPDFSFETGGNGSNPSSGSGKITSADDPRAALERAWTEILNKVNKLREHAQLLQNSDMNDLQKRHADSLLKHADCMEAHYDKMSLLKATANIRITDKLKDEITIAVDTVAPSLAEAKKNGPKPAAETGFKEYGLALDVPISYVDVGDVKQNLPWIKPTDLFEHLAQLDKLNVLYAEQEPSVLTQPPGPTYGSLQFWERFRHVEPTNTILDSFSSGILVPERTIPMLVHGDEARSKKHMPMMVANLHAVIGYGCKAYQQWYKDAPISRAQAMGGNLKGAAVKTRFLSFVMQKKNYGEDGRYLDRMFEELARNLSELQTVGVSFRGQKWHLAVIGAVGDWQFFAKVGKLTRCYTHVSKRSGQRTLAGICHLCHAGMAGIDWENFTSNPSWLQTVGCTAPWMTVPQLVRRLHVETSCPSAFLKPDFWHCCHLGAGKLFVASSLVEWLRVLPGANIPERFAYINSMAQAFLRQRGEKLYCRNITEVSMGFESLQKCPQGSWQKASDTTILLEFVQHFCEAHPQEAARDPILHWISQGAHNINLSIRTLYRGGLWLDQHLAQTASTSGLNFLKSYGRLVALTLAADRDRFPVTPKLHMLHHLFLSLQQSSARNAWSLSMVATSVQQDETFVGIQGRASRRVGPTYTALRTLQRYLADAAEHLTPEFRVA</sequence>
<evidence type="ECO:0000256" key="1">
    <source>
        <dbReference type="SAM" id="MobiDB-lite"/>
    </source>
</evidence>
<dbReference type="AlphaFoldDB" id="A0A1Q9CFL1"/>
<dbReference type="EMBL" id="LSRX01001256">
    <property type="protein sequence ID" value="OLP81714.1"/>
    <property type="molecule type" value="Genomic_DNA"/>
</dbReference>